<keyword evidence="4" id="KW-1185">Reference proteome</keyword>
<dbReference type="InterPro" id="IPR013656">
    <property type="entry name" value="PAS_4"/>
</dbReference>
<dbReference type="SUPFAM" id="SSF55785">
    <property type="entry name" value="PYP-like sensor domain (PAS domain)"/>
    <property type="match status" value="1"/>
</dbReference>
<dbReference type="Pfam" id="PF08448">
    <property type="entry name" value="PAS_4"/>
    <property type="match status" value="1"/>
</dbReference>
<dbReference type="Proteomes" id="UP000261875">
    <property type="component" value="Chromosome"/>
</dbReference>
<dbReference type="InterPro" id="IPR036388">
    <property type="entry name" value="WH-like_DNA-bd_sf"/>
</dbReference>
<dbReference type="InterPro" id="IPR016032">
    <property type="entry name" value="Sig_transdc_resp-reg_C-effctor"/>
</dbReference>
<evidence type="ECO:0000313" key="4">
    <source>
        <dbReference type="Proteomes" id="UP000261875"/>
    </source>
</evidence>
<organism evidence="3 4">
    <name type="scientific">Candidatus Fukatsuia symbiotica</name>
    <dbReference type="NCBI Taxonomy" id="1878942"/>
    <lineage>
        <taxon>Bacteria</taxon>
        <taxon>Pseudomonadati</taxon>
        <taxon>Pseudomonadota</taxon>
        <taxon>Gammaproteobacteria</taxon>
        <taxon>Enterobacterales</taxon>
        <taxon>Yersiniaceae</taxon>
        <taxon>Candidatus Fukatsuia</taxon>
    </lineage>
</organism>
<gene>
    <name evidence="3" type="ORF">CCS41_02230</name>
</gene>
<dbReference type="InterPro" id="IPR000792">
    <property type="entry name" value="Tscrpt_reg_LuxR_C"/>
</dbReference>
<accession>A0A2U8I864</accession>
<feature type="domain" description="HTH luxR-type" evidence="2">
    <location>
        <begin position="148"/>
        <end position="205"/>
    </location>
</feature>
<keyword evidence="1" id="KW-0238">DNA-binding</keyword>
<dbReference type="EMBL" id="CP021659">
    <property type="protein sequence ID" value="AWK15293.1"/>
    <property type="molecule type" value="Genomic_DNA"/>
</dbReference>
<dbReference type="GO" id="GO:0003677">
    <property type="term" value="F:DNA binding"/>
    <property type="evidence" value="ECO:0007669"/>
    <property type="project" value="UniProtKB-KW"/>
</dbReference>
<reference evidence="3 4" key="1">
    <citation type="submission" date="2017-05" db="EMBL/GenBank/DDBJ databases">
        <title>Genome sequence of Candidatus Fukatsuia symbiotica and Candidatus Hamiltonella defensa from Acyrthosiphon pisum strain 5D.</title>
        <authorList>
            <person name="Patel V.A."/>
            <person name="Chevignon G."/>
            <person name="Russell J.A."/>
            <person name="Oliver K.M."/>
        </authorList>
    </citation>
    <scope>NUCLEOTIDE SEQUENCE [LARGE SCALE GENOMIC DNA]</scope>
    <source>
        <strain evidence="3 4">5D</strain>
    </source>
</reference>
<evidence type="ECO:0000256" key="1">
    <source>
        <dbReference type="ARBA" id="ARBA00023125"/>
    </source>
</evidence>
<dbReference type="AlphaFoldDB" id="A0A2U8I864"/>
<dbReference type="Gene3D" id="1.10.10.10">
    <property type="entry name" value="Winged helix-like DNA-binding domain superfamily/Winged helix DNA-binding domain"/>
    <property type="match status" value="1"/>
</dbReference>
<dbReference type="OrthoDB" id="6191871at2"/>
<proteinExistence type="predicted"/>
<evidence type="ECO:0000313" key="3">
    <source>
        <dbReference type="EMBL" id="AWK15293.1"/>
    </source>
</evidence>
<dbReference type="SMART" id="SM00421">
    <property type="entry name" value="HTH_LUXR"/>
    <property type="match status" value="1"/>
</dbReference>
<protein>
    <submittedName>
        <fullName evidence="3">Transcriptional regulator</fullName>
    </submittedName>
</protein>
<name>A0A2U8I864_9GAMM</name>
<dbReference type="SUPFAM" id="SSF46894">
    <property type="entry name" value="C-terminal effector domain of the bipartite response regulators"/>
    <property type="match status" value="1"/>
</dbReference>
<sequence>MKKIAKVSSSLPLTSMMENSQDVWGIKDCDSRFIYTNRAFLDFLNVPQGFDVIGRRDDELPTCIAEFALIIQKLERKVIKSGQKITLIKTHFFGREQKLQPYLYETFPLHNKRKKCIDTVFYGRKLAIISLPHYVGKLTATLLFEPPSNLFTQSELRIIFYLLRTMSAKEIGKKLARSHRTIENIIRILYQKARVHSLRDFKHFCHQTGFDRTVPQAFIRPGYSLLSRRFSYEQQTEQSEKKRVKK</sequence>
<dbReference type="GO" id="GO:0006355">
    <property type="term" value="P:regulation of DNA-templated transcription"/>
    <property type="evidence" value="ECO:0007669"/>
    <property type="project" value="InterPro"/>
</dbReference>
<dbReference type="InterPro" id="IPR035965">
    <property type="entry name" value="PAS-like_dom_sf"/>
</dbReference>
<dbReference type="KEGG" id="fsm:CCS41_02230"/>
<dbReference type="Gene3D" id="3.30.450.20">
    <property type="entry name" value="PAS domain"/>
    <property type="match status" value="1"/>
</dbReference>
<evidence type="ECO:0000259" key="2">
    <source>
        <dbReference type="SMART" id="SM00421"/>
    </source>
</evidence>